<feature type="active site" description="Charge relay system" evidence="2">
    <location>
        <position position="258"/>
    </location>
</feature>
<dbReference type="Pfam" id="PF00561">
    <property type="entry name" value="Abhydrolase_1"/>
    <property type="match status" value="1"/>
</dbReference>
<dbReference type="Gene3D" id="3.40.50.1820">
    <property type="entry name" value="alpha/beta hydrolase"/>
    <property type="match status" value="1"/>
</dbReference>
<keyword evidence="4" id="KW-0378">Hydrolase</keyword>
<dbReference type="InterPro" id="IPR012020">
    <property type="entry name" value="ABHD4"/>
</dbReference>
<dbReference type="AlphaFoldDB" id="A0A0C5V9E0"/>
<dbReference type="STRING" id="1445510.YC6258_03954"/>
<evidence type="ECO:0000313" key="5">
    <source>
        <dbReference type="Proteomes" id="UP000032266"/>
    </source>
</evidence>
<dbReference type="InterPro" id="IPR050960">
    <property type="entry name" value="AB_hydrolase_4_sf"/>
</dbReference>
<reference evidence="4 5" key="1">
    <citation type="submission" date="2014-01" db="EMBL/GenBank/DDBJ databases">
        <title>Full genme sequencing of cellulolytic bacterium Gynuella sunshinyii YC6258T gen. nov., sp. nov.</title>
        <authorList>
            <person name="Khan H."/>
            <person name="Chung E.J."/>
            <person name="Chung Y.R."/>
        </authorList>
    </citation>
    <scope>NUCLEOTIDE SEQUENCE [LARGE SCALE GENOMIC DNA]</scope>
    <source>
        <strain evidence="4 5">YC6258</strain>
    </source>
</reference>
<proteinExistence type="inferred from homology"/>
<keyword evidence="5" id="KW-1185">Reference proteome</keyword>
<dbReference type="SUPFAM" id="SSF53474">
    <property type="entry name" value="alpha/beta-Hydrolases"/>
    <property type="match status" value="1"/>
</dbReference>
<dbReference type="GO" id="GO:0047372">
    <property type="term" value="F:monoacylglycerol lipase activity"/>
    <property type="evidence" value="ECO:0007669"/>
    <property type="project" value="TreeGrafter"/>
</dbReference>
<protein>
    <submittedName>
        <fullName evidence="4">Putative hydrolase of the alpha/beta-hydrolase fold</fullName>
    </submittedName>
</protein>
<organism evidence="4 5">
    <name type="scientific">Gynuella sunshinyii YC6258</name>
    <dbReference type="NCBI Taxonomy" id="1445510"/>
    <lineage>
        <taxon>Bacteria</taxon>
        <taxon>Pseudomonadati</taxon>
        <taxon>Pseudomonadota</taxon>
        <taxon>Gammaproteobacteria</taxon>
        <taxon>Oceanospirillales</taxon>
        <taxon>Saccharospirillaceae</taxon>
        <taxon>Gynuella</taxon>
    </lineage>
</organism>
<evidence type="ECO:0000256" key="2">
    <source>
        <dbReference type="PIRSR" id="PIRSR005211-1"/>
    </source>
</evidence>
<evidence type="ECO:0000256" key="1">
    <source>
        <dbReference type="ARBA" id="ARBA00010884"/>
    </source>
</evidence>
<dbReference type="InterPro" id="IPR029058">
    <property type="entry name" value="AB_hydrolase_fold"/>
</dbReference>
<dbReference type="RefSeq" id="WP_044618121.1">
    <property type="nucleotide sequence ID" value="NZ_CP007142.1"/>
</dbReference>
<accession>A0A0C5V9E0</accession>
<gene>
    <name evidence="4" type="ORF">YC6258_03954</name>
</gene>
<dbReference type="Proteomes" id="UP000032266">
    <property type="component" value="Chromosome"/>
</dbReference>
<dbReference type="HOGENOM" id="CLU_032487_0_0_6"/>
<feature type="domain" description="AB hydrolase-1" evidence="3">
    <location>
        <begin position="55"/>
        <end position="291"/>
    </location>
</feature>
<dbReference type="PANTHER" id="PTHR10794">
    <property type="entry name" value="ABHYDROLASE DOMAIN-CONTAINING PROTEIN"/>
    <property type="match status" value="1"/>
</dbReference>
<dbReference type="PIRSF" id="PIRSF005211">
    <property type="entry name" value="Ab_hydro_YheT"/>
    <property type="match status" value="1"/>
</dbReference>
<evidence type="ECO:0000259" key="3">
    <source>
        <dbReference type="Pfam" id="PF00561"/>
    </source>
</evidence>
<evidence type="ECO:0000313" key="4">
    <source>
        <dbReference type="EMBL" id="AJQ95990.1"/>
    </source>
</evidence>
<name>A0A0C5V9E0_9GAMM</name>
<feature type="active site" description="Charge relay system" evidence="2">
    <location>
        <position position="133"/>
    </location>
</feature>
<sequence length="319" mass="36721">MNAYYPRPGLRNPHVQSIAPSLLRYVPNHFSRHQLELPDGDFLLLDWQRQNSHRLVILSHGLEGHSRRAYVAGMARAFFRQGYDALAWNFRSCGGRLNRLPRFYHSGATEDLDAVVQHAVDLGYQQIVLVGFSMGGNLTLVYLGRHQVPDAIKAAVTFSVPCDLANCADQLANTRNGFYMRRFLKDLQPKIEAKARQFPQLISATDYHRLKNFHDFDACYTAPLHGFSSANDYWHQSSALHYLPNITIPTLLVNARDDSFLGPNCYPDELAEKHRFLHFEAPMHGGHVGFIRYQLWRELWSETRALQFVRQYLESPSHR</sequence>
<dbReference type="EMBL" id="CP007142">
    <property type="protein sequence ID" value="AJQ95990.1"/>
    <property type="molecule type" value="Genomic_DNA"/>
</dbReference>
<dbReference type="PANTHER" id="PTHR10794:SF94">
    <property type="entry name" value="ESTERASE YHET-RELATED"/>
    <property type="match status" value="1"/>
</dbReference>
<dbReference type="GO" id="GO:0034338">
    <property type="term" value="F:short-chain carboxylesterase activity"/>
    <property type="evidence" value="ECO:0007669"/>
    <property type="project" value="TreeGrafter"/>
</dbReference>
<feature type="active site" description="Charge relay system" evidence="2">
    <location>
        <position position="287"/>
    </location>
</feature>
<dbReference type="PATRIC" id="fig|1445510.3.peg.3930"/>
<comment type="similarity">
    <text evidence="1">Belongs to the AB hydrolase superfamily. AB hydrolase 4 family.</text>
</comment>
<dbReference type="KEGG" id="gsn:YC6258_03954"/>
<dbReference type="InterPro" id="IPR000073">
    <property type="entry name" value="AB_hydrolase_1"/>
</dbReference>